<evidence type="ECO:0000256" key="3">
    <source>
        <dbReference type="ARBA" id="ARBA00022692"/>
    </source>
</evidence>
<comment type="caution">
    <text evidence="7">The sequence shown here is derived from an EMBL/GenBank/DDBJ whole genome shotgun (WGS) entry which is preliminary data.</text>
</comment>
<feature type="transmembrane region" description="Helical" evidence="6">
    <location>
        <begin position="282"/>
        <end position="299"/>
    </location>
</feature>
<reference evidence="7 8" key="1">
    <citation type="submission" date="2019-04" db="EMBL/GenBank/DDBJ databases">
        <title>Genome sequence of Pelagicola litoralis CL-ES2.</title>
        <authorList>
            <person name="Cao J."/>
        </authorList>
    </citation>
    <scope>NUCLEOTIDE SEQUENCE [LARGE SCALE GENOMIC DNA]</scope>
    <source>
        <strain evidence="7 8">CL-ES2</strain>
    </source>
</reference>
<feature type="transmembrane region" description="Helical" evidence="6">
    <location>
        <begin position="60"/>
        <end position="79"/>
    </location>
</feature>
<dbReference type="GO" id="GO:0055085">
    <property type="term" value="P:transmembrane transport"/>
    <property type="evidence" value="ECO:0007669"/>
    <property type="project" value="InterPro"/>
</dbReference>
<feature type="transmembrane region" description="Helical" evidence="6">
    <location>
        <begin position="337"/>
        <end position="360"/>
    </location>
</feature>
<feature type="transmembrane region" description="Helical" evidence="6">
    <location>
        <begin position="305"/>
        <end position="325"/>
    </location>
</feature>
<organism evidence="7 8">
    <name type="scientific">Shimia litoralis</name>
    <dbReference type="NCBI Taxonomy" id="420403"/>
    <lineage>
        <taxon>Bacteria</taxon>
        <taxon>Pseudomonadati</taxon>
        <taxon>Pseudomonadota</taxon>
        <taxon>Alphaproteobacteria</taxon>
        <taxon>Rhodobacterales</taxon>
        <taxon>Roseobacteraceae</taxon>
    </lineage>
</organism>
<dbReference type="OrthoDB" id="9798468at2"/>
<dbReference type="GO" id="GO:0043190">
    <property type="term" value="C:ATP-binding cassette (ABC) transporter complex"/>
    <property type="evidence" value="ECO:0007669"/>
    <property type="project" value="InterPro"/>
</dbReference>
<dbReference type="RefSeq" id="WP_138016135.1">
    <property type="nucleotide sequence ID" value="NZ_SULI01000009.1"/>
</dbReference>
<keyword evidence="5 6" id="KW-0472">Membrane</keyword>
<comment type="subcellular location">
    <subcellularLocation>
        <location evidence="1">Cell membrane</location>
        <topology evidence="1">Multi-pass membrane protein</topology>
    </subcellularLocation>
</comment>
<evidence type="ECO:0000256" key="6">
    <source>
        <dbReference type="SAM" id="Phobius"/>
    </source>
</evidence>
<dbReference type="PANTHER" id="PTHR33529:SF2">
    <property type="entry name" value="LIPOPOLYSACCHARIDE EXPORT SYSTEM PERMEASE PROTEIN LPTG"/>
    <property type="match status" value="1"/>
</dbReference>
<evidence type="ECO:0000313" key="7">
    <source>
        <dbReference type="EMBL" id="TKZ20729.1"/>
    </source>
</evidence>
<name>A0A4U7N4M2_9RHOB</name>
<dbReference type="Proteomes" id="UP000306575">
    <property type="component" value="Unassembled WGS sequence"/>
</dbReference>
<evidence type="ECO:0000256" key="2">
    <source>
        <dbReference type="ARBA" id="ARBA00022475"/>
    </source>
</evidence>
<protein>
    <submittedName>
        <fullName evidence="7">LPS export ABC transporter permease LptG</fullName>
    </submittedName>
</protein>
<evidence type="ECO:0000256" key="4">
    <source>
        <dbReference type="ARBA" id="ARBA00022989"/>
    </source>
</evidence>
<feature type="transmembrane region" description="Helical" evidence="6">
    <location>
        <begin position="12"/>
        <end position="32"/>
    </location>
</feature>
<keyword evidence="8" id="KW-1185">Reference proteome</keyword>
<dbReference type="EMBL" id="SULI01000009">
    <property type="protein sequence ID" value="TKZ20729.1"/>
    <property type="molecule type" value="Genomic_DNA"/>
</dbReference>
<dbReference type="InterPro" id="IPR005495">
    <property type="entry name" value="LptG/LptF_permease"/>
</dbReference>
<gene>
    <name evidence="7" type="primary">lptG</name>
    <name evidence="7" type="ORF">FAP39_09360</name>
</gene>
<dbReference type="PANTHER" id="PTHR33529">
    <property type="entry name" value="SLR0882 PROTEIN-RELATED"/>
    <property type="match status" value="1"/>
</dbReference>
<dbReference type="InterPro" id="IPR030923">
    <property type="entry name" value="LptG"/>
</dbReference>
<evidence type="ECO:0000313" key="8">
    <source>
        <dbReference type="Proteomes" id="UP000306575"/>
    </source>
</evidence>
<dbReference type="Pfam" id="PF03739">
    <property type="entry name" value="LptF_LptG"/>
    <property type="match status" value="1"/>
</dbReference>
<proteinExistence type="predicted"/>
<sequence length="365" mass="40105">MTIHLYFARKFLWTLLGMFAVFFALLALADLVEQLRKFDVEKIGFDQVLRMTMLKSPETLYQILPLIVILATITLFLGLARSSELVVVRATGRSAIVSLLSPVTVALLLGTLAVTTFNPIVAATSAQYEELSERFRFGGRSALSVSREGVWLRQGGEEGQAVIHAARASADAAVFFGVTIVLYAPDGGPIKRVEAQSARLVEGAWELRRAKVWPLELGVNPEGGAQEHDIIRVNSTLTKDRIRDSFGKPAAISVWDLPEFIDDLEEAGFSSRRHEVWFQMELAQPVFLMAMVLIAAAFTMRHTRFGRTGVAVLAAVMTGFSLYYIRNFAQILGENGQIPVALAAWAPPIASVMLALGLLLHMEDG</sequence>
<accession>A0A4U7N4M2</accession>
<dbReference type="AlphaFoldDB" id="A0A4U7N4M2"/>
<keyword evidence="4 6" id="KW-1133">Transmembrane helix</keyword>
<evidence type="ECO:0000256" key="1">
    <source>
        <dbReference type="ARBA" id="ARBA00004651"/>
    </source>
</evidence>
<keyword evidence="2" id="KW-1003">Cell membrane</keyword>
<keyword evidence="3 6" id="KW-0812">Transmembrane</keyword>
<feature type="transmembrane region" description="Helical" evidence="6">
    <location>
        <begin position="99"/>
        <end position="126"/>
    </location>
</feature>
<dbReference type="GO" id="GO:0015920">
    <property type="term" value="P:lipopolysaccharide transport"/>
    <property type="evidence" value="ECO:0007669"/>
    <property type="project" value="TreeGrafter"/>
</dbReference>
<dbReference type="NCBIfam" id="TIGR04408">
    <property type="entry name" value="LptG_lptG"/>
    <property type="match status" value="1"/>
</dbReference>
<evidence type="ECO:0000256" key="5">
    <source>
        <dbReference type="ARBA" id="ARBA00023136"/>
    </source>
</evidence>